<dbReference type="OrthoDB" id="442167at2759"/>
<feature type="compositionally biased region" description="Basic residues" evidence="1">
    <location>
        <begin position="810"/>
        <end position="821"/>
    </location>
</feature>
<proteinExistence type="predicted"/>
<name>A0A7J6LBB3_PERCH</name>
<feature type="region of interest" description="Disordered" evidence="1">
    <location>
        <begin position="809"/>
        <end position="923"/>
    </location>
</feature>
<dbReference type="PANTHER" id="PTHR21534">
    <property type="entry name" value="KATANIN-INTERACTING PROTEIN"/>
    <property type="match status" value="1"/>
</dbReference>
<dbReference type="PANTHER" id="PTHR21534:SF0">
    <property type="entry name" value="KATANIN-INTERACTING PROTEIN"/>
    <property type="match status" value="1"/>
</dbReference>
<evidence type="ECO:0000313" key="4">
    <source>
        <dbReference type="Proteomes" id="UP000591131"/>
    </source>
</evidence>
<comment type="caution">
    <text evidence="3">The sequence shown here is derived from an EMBL/GenBank/DDBJ whole genome shotgun (WGS) entry which is preliminary data.</text>
</comment>
<keyword evidence="4" id="KW-1185">Reference proteome</keyword>
<dbReference type="InterPro" id="IPR027859">
    <property type="entry name" value="KATNIP_dom"/>
</dbReference>
<feature type="region of interest" description="Disordered" evidence="1">
    <location>
        <begin position="317"/>
        <end position="364"/>
    </location>
</feature>
<evidence type="ECO:0000259" key="2">
    <source>
        <dbReference type="Pfam" id="PF14652"/>
    </source>
</evidence>
<feature type="compositionally biased region" description="Basic residues" evidence="1">
    <location>
        <begin position="829"/>
        <end position="844"/>
    </location>
</feature>
<feature type="compositionally biased region" description="Low complexity" evidence="1">
    <location>
        <begin position="333"/>
        <end position="347"/>
    </location>
</feature>
<organism evidence="3 4">
    <name type="scientific">Perkinsus chesapeaki</name>
    <name type="common">Clam parasite</name>
    <name type="synonym">Perkinsus andrewsi</name>
    <dbReference type="NCBI Taxonomy" id="330153"/>
    <lineage>
        <taxon>Eukaryota</taxon>
        <taxon>Sar</taxon>
        <taxon>Alveolata</taxon>
        <taxon>Perkinsozoa</taxon>
        <taxon>Perkinsea</taxon>
        <taxon>Perkinsida</taxon>
        <taxon>Perkinsidae</taxon>
        <taxon>Perkinsus</taxon>
    </lineage>
</organism>
<sequence length="1661" mass="184154">MSDLITPSLSLLPDDIPQINRTAIAVHLCILENGYCPAEPVIDRDGSGGIVMKIVPKEWLREGIQVFSSRYFRLGANGREISVKMVPTGSGKIGVHACKSVKGEDKEVASGTEVDEGLDNNKLDGIRKKVADMMAKLDPLPPMETRKDEGEREANGEEIIYRDDDNNPHILPRGPPNIIRDPTTGAGGAGGLLVGPRDPLFTGGVPPNGPGSLQPRWDPMGPAGFDGEPDFDHEVPPQFRRPPQPGKGFGGNRGGFSFVVFYEAYVEAYSLSCSRKKAIFRGAEGVGIFIAITENQYEVGFVQAGRDIDRIKKGKPVGVEEDNISRSMPNLHTTTRPTTSSSSVVSPPKRRRKPKRIQRRRSSSDFEIDMGRTVTVMGRTVSEKEIDRLGNPKMRVLAKVQLNRRYKMFNETTIMSIPSQSGGFVDIKTLQRECVRLNLNGSSSAQEVMDDWNNRISNGMKRSPIRRRLDAAAARLSGSPATPSNRYKEVGKVMMAPSRGKALRKSVTIAAPLGANVDYIGRNRRTSQLSTSVPDHKIRQVQCMADDRERRIGEAFLRRHRTLGNIVIDDEDILYEPMARSGTGHMNRSATVNLEERARTSGASTMLMRAQSFASVGRLAPKTDMSVRQLTLWQKQWLRILSAAAVVNVQRSILRASVPIDVRLWRVFVIGIYALRFKSTTRRFQLSRKRWTLAVNACVRFLRPLWKKRRKASAAELIRRLMVSASQAGQLSLAVKRLLWNTRRLQRLWRQFHSDLQETLRTKWIPGFIKVEHHYLMNLYKNHSSAEISVKKAPQGLIEEWQVSWERANQKARTRGSRVKGRPGEKEKGRRGRKGRKSMRKSVRHVASSPTLRKSVMVGISPSAPTLQPPDGSGARRMSRVNQQPSNTLAVPQQQGGRRGSVMRGGGVGSHRSSILMPGGAPRRGSRELLGLEAEEMMANVGLAQLKARVDAAVMNPVLRYGLLATEFCRRMRNKAIAAKKLIDSMNDCAKHLRDWVQFARLFHLDGQSASLLLVPTTDFDSGMHGDGNESLDFTAASLMEFIRQNHELYGSSLIARPKEAEENRRESTGTLDLPGNRGGAGEKGSDDLRKKRRSRAVRISTDLSVPEGPVTNLKDCFALAKVYERDLWRQALEQEAAAMEATATKSLHILLMDPRMKELAPNKLPVLALESQEVIEKEKGFDLYSQGGRRYSNPPKERRRGRNRREIPPQENEYEFAPVILAAAEDRPTWGMETVRLKTDDGLVTVPSLSLHPPNKLANDIEAYEFYSDDDFEQCSSSSEDSKESDSLLKFAARASSEELSELRKSLSNEEGNFEGSIVTFAASVSSLRKVIDTTSERVSLPTAVEQDTAIGGDETILLDNSPGHGTTEKDTSLNTVRESVDTKMLTLNASLSRKTFEALKSSESSVTRPRDDIFSKRPISAADVLPPMSSVTDSPRGGSGSLLRGISPSEFLDGLVTARRQPGIGPPADTSVTVPVLPQGRVMEIVIHSTWGDENLVGLNGIELFDSKGRRVVIGSGSVSSTLKAVEVIGEGKSSGAMLMNLVREPYLTQDDLHSWLALFQADGDQRITIDLGTKPVCLAMVRLWNYNKSRLYAARGVRNITILLDRVPIFTGEIKQGPGEVSRVTECCEHILFTEDPKILTEVEDSDWIPELIDDSDN</sequence>
<dbReference type="EMBL" id="JAAPAO010000591">
    <property type="protein sequence ID" value="KAF4656548.1"/>
    <property type="molecule type" value="Genomic_DNA"/>
</dbReference>
<feature type="region of interest" description="Disordered" evidence="1">
    <location>
        <begin position="1059"/>
        <end position="1094"/>
    </location>
</feature>
<reference evidence="3 4" key="1">
    <citation type="submission" date="2020-04" db="EMBL/GenBank/DDBJ databases">
        <title>Perkinsus chesapeaki whole genome sequence.</title>
        <authorList>
            <person name="Bogema D.R."/>
        </authorList>
    </citation>
    <scope>NUCLEOTIDE SEQUENCE [LARGE SCALE GENOMIC DNA]</scope>
    <source>
        <strain evidence="3">ATCC PRA-425</strain>
    </source>
</reference>
<protein>
    <recommendedName>
        <fullName evidence="2">KATNIP domain-containing protein</fullName>
    </recommendedName>
</protein>
<feature type="compositionally biased region" description="Basic and acidic residues" evidence="1">
    <location>
        <begin position="1059"/>
        <end position="1068"/>
    </location>
</feature>
<gene>
    <name evidence="3" type="ORF">FOL47_008883</name>
</gene>
<evidence type="ECO:0000256" key="1">
    <source>
        <dbReference type="SAM" id="MobiDB-lite"/>
    </source>
</evidence>
<dbReference type="InterPro" id="IPR026704">
    <property type="entry name" value="KATNIP"/>
</dbReference>
<evidence type="ECO:0000313" key="3">
    <source>
        <dbReference type="EMBL" id="KAF4656548.1"/>
    </source>
</evidence>
<feature type="compositionally biased region" description="Gly residues" evidence="1">
    <location>
        <begin position="897"/>
        <end position="909"/>
    </location>
</feature>
<feature type="domain" description="KATNIP" evidence="2">
    <location>
        <begin position="1473"/>
        <end position="1619"/>
    </location>
</feature>
<feature type="region of interest" description="Disordered" evidence="1">
    <location>
        <begin position="189"/>
        <end position="213"/>
    </location>
</feature>
<feature type="compositionally biased region" description="Basic residues" evidence="1">
    <location>
        <begin position="348"/>
        <end position="361"/>
    </location>
</feature>
<feature type="compositionally biased region" description="Polar residues" evidence="1">
    <location>
        <begin position="880"/>
        <end position="895"/>
    </location>
</feature>
<dbReference type="Proteomes" id="UP000591131">
    <property type="component" value="Unassembled WGS sequence"/>
</dbReference>
<feature type="region of interest" description="Disordered" evidence="1">
    <location>
        <begin position="1186"/>
        <end position="1211"/>
    </location>
</feature>
<accession>A0A7J6LBB3</accession>
<dbReference type="Pfam" id="PF14652">
    <property type="entry name" value="DUF4457"/>
    <property type="match status" value="1"/>
</dbReference>